<dbReference type="Proteomes" id="UP000224567">
    <property type="component" value="Unassembled WGS sequence"/>
</dbReference>
<gene>
    <name evidence="2" type="ORF">CQW23_13283</name>
</gene>
<keyword evidence="1" id="KW-1133">Transmembrane helix</keyword>
<sequence>MDAIAFACSAGAIFSYFYMATNPRPMSYQDLGYLWSLSKVGARSQLMAMSAVVIAFVTGMYATLPHSVSLAVTVCAIGCISFIMYVWAVLRSVCWIRVAKK</sequence>
<evidence type="ECO:0000256" key="1">
    <source>
        <dbReference type="SAM" id="Phobius"/>
    </source>
</evidence>
<dbReference type="EMBL" id="MLFT02000005">
    <property type="protein sequence ID" value="PHT49075.1"/>
    <property type="molecule type" value="Genomic_DNA"/>
</dbReference>
<reference evidence="2 3" key="1">
    <citation type="journal article" date="2017" name="Genome Biol.">
        <title>New reference genome sequences of hot pepper reveal the massive evolution of plant disease-resistance genes by retroduplication.</title>
        <authorList>
            <person name="Kim S."/>
            <person name="Park J."/>
            <person name="Yeom S.I."/>
            <person name="Kim Y.M."/>
            <person name="Seo E."/>
            <person name="Kim K.T."/>
            <person name="Kim M.S."/>
            <person name="Lee J.M."/>
            <person name="Cheong K."/>
            <person name="Shin H.S."/>
            <person name="Kim S.B."/>
            <person name="Han K."/>
            <person name="Lee J."/>
            <person name="Park M."/>
            <person name="Lee H.A."/>
            <person name="Lee H.Y."/>
            <person name="Lee Y."/>
            <person name="Oh S."/>
            <person name="Lee J.H."/>
            <person name="Choi E."/>
            <person name="Choi E."/>
            <person name="Lee S.E."/>
            <person name="Jeon J."/>
            <person name="Kim H."/>
            <person name="Choi G."/>
            <person name="Song H."/>
            <person name="Lee J."/>
            <person name="Lee S.C."/>
            <person name="Kwon J.K."/>
            <person name="Lee H.Y."/>
            <person name="Koo N."/>
            <person name="Hong Y."/>
            <person name="Kim R.W."/>
            <person name="Kang W.H."/>
            <person name="Huh J.H."/>
            <person name="Kang B.C."/>
            <person name="Yang T.J."/>
            <person name="Lee Y.H."/>
            <person name="Bennetzen J.L."/>
            <person name="Choi D."/>
        </authorList>
    </citation>
    <scope>NUCLEOTIDE SEQUENCE [LARGE SCALE GENOMIC DNA]</scope>
    <source>
        <strain evidence="3">cv. PBC81</strain>
    </source>
</reference>
<keyword evidence="1" id="KW-0812">Transmembrane</keyword>
<evidence type="ECO:0000313" key="2">
    <source>
        <dbReference type="EMBL" id="PHT49075.1"/>
    </source>
</evidence>
<protein>
    <submittedName>
        <fullName evidence="2">Uncharacterized protein</fullName>
    </submittedName>
</protein>
<feature type="transmembrane region" description="Helical" evidence="1">
    <location>
        <begin position="70"/>
        <end position="90"/>
    </location>
</feature>
<proteinExistence type="predicted"/>
<feature type="transmembrane region" description="Helical" evidence="1">
    <location>
        <begin position="46"/>
        <end position="64"/>
    </location>
</feature>
<dbReference type="STRING" id="33114.A0A2G2WV06"/>
<dbReference type="AlphaFoldDB" id="A0A2G2WV06"/>
<organism evidence="2 3">
    <name type="scientific">Capsicum baccatum</name>
    <name type="common">Peruvian pepper</name>
    <dbReference type="NCBI Taxonomy" id="33114"/>
    <lineage>
        <taxon>Eukaryota</taxon>
        <taxon>Viridiplantae</taxon>
        <taxon>Streptophyta</taxon>
        <taxon>Embryophyta</taxon>
        <taxon>Tracheophyta</taxon>
        <taxon>Spermatophyta</taxon>
        <taxon>Magnoliopsida</taxon>
        <taxon>eudicotyledons</taxon>
        <taxon>Gunneridae</taxon>
        <taxon>Pentapetalae</taxon>
        <taxon>asterids</taxon>
        <taxon>lamiids</taxon>
        <taxon>Solanales</taxon>
        <taxon>Solanaceae</taxon>
        <taxon>Solanoideae</taxon>
        <taxon>Capsiceae</taxon>
        <taxon>Capsicum</taxon>
    </lineage>
</organism>
<accession>A0A2G2WV06</accession>
<keyword evidence="1" id="KW-0472">Membrane</keyword>
<name>A0A2G2WV06_CAPBA</name>
<evidence type="ECO:0000313" key="3">
    <source>
        <dbReference type="Proteomes" id="UP000224567"/>
    </source>
</evidence>
<keyword evidence="3" id="KW-1185">Reference proteome</keyword>
<comment type="caution">
    <text evidence="2">The sequence shown here is derived from an EMBL/GenBank/DDBJ whole genome shotgun (WGS) entry which is preliminary data.</text>
</comment>
<reference evidence="3" key="2">
    <citation type="journal article" date="2017" name="J. Anim. Genet.">
        <title>Multiple reference genome sequences of hot pepper reveal the massive evolution of plant disease resistance genes by retroduplication.</title>
        <authorList>
            <person name="Kim S."/>
            <person name="Park J."/>
            <person name="Yeom S.-I."/>
            <person name="Kim Y.-M."/>
            <person name="Seo E."/>
            <person name="Kim K.-T."/>
            <person name="Kim M.-S."/>
            <person name="Lee J.M."/>
            <person name="Cheong K."/>
            <person name="Shin H.-S."/>
            <person name="Kim S.-B."/>
            <person name="Han K."/>
            <person name="Lee J."/>
            <person name="Park M."/>
            <person name="Lee H.-A."/>
            <person name="Lee H.-Y."/>
            <person name="Lee Y."/>
            <person name="Oh S."/>
            <person name="Lee J.H."/>
            <person name="Choi E."/>
            <person name="Choi E."/>
            <person name="Lee S.E."/>
            <person name="Jeon J."/>
            <person name="Kim H."/>
            <person name="Choi G."/>
            <person name="Song H."/>
            <person name="Lee J."/>
            <person name="Lee S.-C."/>
            <person name="Kwon J.-K."/>
            <person name="Lee H.-Y."/>
            <person name="Koo N."/>
            <person name="Hong Y."/>
            <person name="Kim R.W."/>
            <person name="Kang W.-H."/>
            <person name="Huh J.H."/>
            <person name="Kang B.-C."/>
            <person name="Yang T.-J."/>
            <person name="Lee Y.-H."/>
            <person name="Bennetzen J.L."/>
            <person name="Choi D."/>
        </authorList>
    </citation>
    <scope>NUCLEOTIDE SEQUENCE [LARGE SCALE GENOMIC DNA]</scope>
    <source>
        <strain evidence="3">cv. PBC81</strain>
    </source>
</reference>
<dbReference type="OrthoDB" id="10040922at2759"/>